<dbReference type="RefSeq" id="WP_133882270.1">
    <property type="nucleotide sequence ID" value="NZ_MWIN01000059.1"/>
</dbReference>
<dbReference type="AlphaFoldDB" id="A0A4S3JYA8"/>
<proteinExistence type="predicted"/>
<evidence type="ECO:0008006" key="4">
    <source>
        <dbReference type="Google" id="ProtNLM"/>
    </source>
</evidence>
<evidence type="ECO:0000256" key="1">
    <source>
        <dbReference type="SAM" id="SignalP"/>
    </source>
</evidence>
<gene>
    <name evidence="2" type="ORF">DFR24_3117</name>
</gene>
<accession>A0A4S3JYA8</accession>
<reference evidence="2 3" key="1">
    <citation type="submission" date="2019-03" db="EMBL/GenBank/DDBJ databases">
        <title>Genomic Encyclopedia of Type Strains, Phase IV (KMG-IV): sequencing the most valuable type-strain genomes for metagenomic binning, comparative biology and taxonomic classification.</title>
        <authorList>
            <person name="Goeker M."/>
        </authorList>
    </citation>
    <scope>NUCLEOTIDE SEQUENCE [LARGE SCALE GENOMIC DNA]</scope>
    <source>
        <strain evidence="2 3">DSM 26377</strain>
    </source>
</reference>
<dbReference type="EMBL" id="SOBT01000009">
    <property type="protein sequence ID" value="TDU28742.1"/>
    <property type="molecule type" value="Genomic_DNA"/>
</dbReference>
<sequence>MFRIALALFLFACSGHAAALRVQLDVGSIEHPALPAPLTKLHFDCALVTSAKVLSCADGTLRAAVQDQTVEVKFDGRLQRNGDWQAKAKAKARAMTLSELTGRYATDKLDFDLSAQIIAKAGHIDGKAQAALPRGQIYIEPVFVDFGAAPATLEATWKFGIAGGRLDVPQFEIVQNGVMHIAGRATKVMTPRPEIELQIEDLLLAPVFTTYAQPFLASSRLEKLSLSGRAHGSVSLIAASPTRIALQLEGAGLESESFSTGLSGLDGSLAWQSQGEGAESRLHWTSGHVADLKLGAAELRFRTSVRDVTLLAPLRIPLAGGALNIRQLAVQRAGQADMAALFDAEIEPLDLPTLTRAFGWPEFGGQLGGRLPGLSLKDGELTLSGALTARAFDGEVTVDGLRVLDAFGRVPRVEADIRLRDLDLAAVTGAFSFGRIEGRLDGDVQDLRLLNWQPISFKARLATPKDDESRHRISQRAIDNISSIGGGPTGVLSRGALRFFKDFVYDRIGWSCVLAKGVCTMDGIEKARNGGYVLVKGRLVPRIDVVGYSRQVDWNTFIAQLKDARNTDNIQVR</sequence>
<evidence type="ECO:0000313" key="3">
    <source>
        <dbReference type="Proteomes" id="UP000295341"/>
    </source>
</evidence>
<keyword evidence="3" id="KW-1185">Reference proteome</keyword>
<feature type="signal peptide" evidence="1">
    <location>
        <begin position="1"/>
        <end position="19"/>
    </location>
</feature>
<organism evidence="2 3">
    <name type="scientific">Panacagrimonas perspica</name>
    <dbReference type="NCBI Taxonomy" id="381431"/>
    <lineage>
        <taxon>Bacteria</taxon>
        <taxon>Pseudomonadati</taxon>
        <taxon>Pseudomonadota</taxon>
        <taxon>Gammaproteobacteria</taxon>
        <taxon>Nevskiales</taxon>
        <taxon>Nevskiaceae</taxon>
        <taxon>Panacagrimonas</taxon>
    </lineage>
</organism>
<feature type="chain" id="PRO_5030100113" description="Dicarboxylate transport" evidence="1">
    <location>
        <begin position="20"/>
        <end position="573"/>
    </location>
</feature>
<comment type="caution">
    <text evidence="2">The sequence shown here is derived from an EMBL/GenBank/DDBJ whole genome shotgun (WGS) entry which is preliminary data.</text>
</comment>
<evidence type="ECO:0000313" key="2">
    <source>
        <dbReference type="EMBL" id="TDU28742.1"/>
    </source>
</evidence>
<dbReference type="Proteomes" id="UP000295341">
    <property type="component" value="Unassembled WGS sequence"/>
</dbReference>
<protein>
    <recommendedName>
        <fullName evidence="4">Dicarboxylate transport</fullName>
    </recommendedName>
</protein>
<keyword evidence="1" id="KW-0732">Signal</keyword>
<name>A0A4S3JYA8_9GAMM</name>
<dbReference type="OrthoDB" id="6191549at2"/>